<dbReference type="OrthoDB" id="2472181at2"/>
<dbReference type="InterPro" id="IPR023213">
    <property type="entry name" value="CAT-like_dom_sf"/>
</dbReference>
<dbReference type="EMBL" id="FMHY01000002">
    <property type="protein sequence ID" value="SCL60055.1"/>
    <property type="molecule type" value="Genomic_DNA"/>
</dbReference>
<name>A0A1C6V181_9ACTN</name>
<sequence>MTQERLPLLSEQRDRLAYAAWTEGQGLGEFVRNFGGGFRLRGALDVDTLKAALTALVERHEALRTAFPDGFDSDYQVVQEPREAVLAEQDLRHLPEEGRVEAGLRSAGEYLSRNLDPAGGLMLSTVLVRLGEEDHILGLALDHMVADGASLETLVDELWQLYAAAERGEPSPLPTTRFDYRAYLRWEDDWLRNDPVPRQSIARFAEVLEGPGVLPLADINGRLRDTNDRFTPKHVAGTVSGDDYKKFTAYCRDTRMTPFVALLTAYLGAVHACGGSSDMGVMIPISRRTEESHINAVCNLTTQATVRVRFDTSASFRDLNRQVRSAVMETYRLGQVPLYEVLKELAPETAGRLFLRPCLFFDLAPAGWTGGRRAVGDLTVDPVDVPITLRHEELLSVFASTSEDQLSYHLLYPADVYTAPAIDDLNRAFTGLLERCVNDPLAPVGTLF</sequence>
<dbReference type="PANTHER" id="PTHR45527">
    <property type="entry name" value="NONRIBOSOMAL PEPTIDE SYNTHETASE"/>
    <property type="match status" value="1"/>
</dbReference>
<dbReference type="RefSeq" id="WP_091121015.1">
    <property type="nucleotide sequence ID" value="NZ_FMHY01000002.1"/>
</dbReference>
<accession>A0A1C6V181</accession>
<dbReference type="GO" id="GO:0043041">
    <property type="term" value="P:amino acid activation for nonribosomal peptide biosynthetic process"/>
    <property type="evidence" value="ECO:0007669"/>
    <property type="project" value="TreeGrafter"/>
</dbReference>
<dbReference type="STRING" id="227316.GA0070604_4207"/>
<dbReference type="PANTHER" id="PTHR45527:SF10">
    <property type="entry name" value="PYOCHELIN SYNTHASE PCHF"/>
    <property type="match status" value="1"/>
</dbReference>
<dbReference type="GO" id="GO:0008610">
    <property type="term" value="P:lipid biosynthetic process"/>
    <property type="evidence" value="ECO:0007669"/>
    <property type="project" value="UniProtKB-ARBA"/>
</dbReference>
<dbReference type="Pfam" id="PF00668">
    <property type="entry name" value="Condensation"/>
    <property type="match status" value="1"/>
</dbReference>
<dbReference type="GO" id="GO:0005737">
    <property type="term" value="C:cytoplasm"/>
    <property type="evidence" value="ECO:0007669"/>
    <property type="project" value="TreeGrafter"/>
</dbReference>
<dbReference type="GO" id="GO:0016874">
    <property type="term" value="F:ligase activity"/>
    <property type="evidence" value="ECO:0007669"/>
    <property type="project" value="UniProtKB-KW"/>
</dbReference>
<protein>
    <submittedName>
        <fullName evidence="3">Condensation domain-containing protein</fullName>
    </submittedName>
</protein>
<evidence type="ECO:0000256" key="1">
    <source>
        <dbReference type="ARBA" id="ARBA00022598"/>
    </source>
</evidence>
<dbReference type="GO" id="GO:0031177">
    <property type="term" value="F:phosphopantetheine binding"/>
    <property type="evidence" value="ECO:0007669"/>
    <property type="project" value="TreeGrafter"/>
</dbReference>
<reference evidence="4" key="1">
    <citation type="submission" date="2016-06" db="EMBL/GenBank/DDBJ databases">
        <authorList>
            <person name="Varghese N."/>
            <person name="Submissions Spin"/>
        </authorList>
    </citation>
    <scope>NUCLEOTIDE SEQUENCE [LARGE SCALE GENOMIC DNA]</scope>
    <source>
        <strain evidence="4">DSM 44814</strain>
    </source>
</reference>
<dbReference type="SUPFAM" id="SSF52777">
    <property type="entry name" value="CoA-dependent acyltransferases"/>
    <property type="match status" value="2"/>
</dbReference>
<keyword evidence="1" id="KW-0436">Ligase</keyword>
<dbReference type="GO" id="GO:0044550">
    <property type="term" value="P:secondary metabolite biosynthetic process"/>
    <property type="evidence" value="ECO:0007669"/>
    <property type="project" value="TreeGrafter"/>
</dbReference>
<keyword evidence="4" id="KW-1185">Reference proteome</keyword>
<feature type="domain" description="Condensation" evidence="2">
    <location>
        <begin position="38"/>
        <end position="446"/>
    </location>
</feature>
<dbReference type="AlphaFoldDB" id="A0A1C6V181"/>
<dbReference type="Gene3D" id="3.30.559.30">
    <property type="entry name" value="Nonribosomal peptide synthetase, condensation domain"/>
    <property type="match status" value="1"/>
</dbReference>
<dbReference type="Gene3D" id="3.30.559.10">
    <property type="entry name" value="Chloramphenicol acetyltransferase-like domain"/>
    <property type="match status" value="1"/>
</dbReference>
<evidence type="ECO:0000313" key="3">
    <source>
        <dbReference type="EMBL" id="SCL60055.1"/>
    </source>
</evidence>
<evidence type="ECO:0000313" key="4">
    <source>
        <dbReference type="Proteomes" id="UP000199696"/>
    </source>
</evidence>
<proteinExistence type="predicted"/>
<gene>
    <name evidence="3" type="ORF">GA0070604_4207</name>
</gene>
<organism evidence="3 4">
    <name type="scientific">Micromonospora eburnea</name>
    <dbReference type="NCBI Taxonomy" id="227316"/>
    <lineage>
        <taxon>Bacteria</taxon>
        <taxon>Bacillati</taxon>
        <taxon>Actinomycetota</taxon>
        <taxon>Actinomycetes</taxon>
        <taxon>Micromonosporales</taxon>
        <taxon>Micromonosporaceae</taxon>
        <taxon>Micromonospora</taxon>
    </lineage>
</organism>
<dbReference type="Proteomes" id="UP000199696">
    <property type="component" value="Unassembled WGS sequence"/>
</dbReference>
<evidence type="ECO:0000259" key="2">
    <source>
        <dbReference type="Pfam" id="PF00668"/>
    </source>
</evidence>
<dbReference type="InterPro" id="IPR001242">
    <property type="entry name" value="Condensation_dom"/>
</dbReference>